<feature type="domain" description="Polycystin" evidence="19">
    <location>
        <begin position="128"/>
        <end position="326"/>
    </location>
</feature>
<evidence type="ECO:0000256" key="3">
    <source>
        <dbReference type="ARBA" id="ARBA00007200"/>
    </source>
</evidence>
<keyword evidence="9" id="KW-0406">Ion transport</keyword>
<dbReference type="PRINTS" id="PR01433">
    <property type="entry name" value="POLYCYSTIN2"/>
</dbReference>
<evidence type="ECO:0000256" key="16">
    <source>
        <dbReference type="SAM" id="MobiDB-lite"/>
    </source>
</evidence>
<dbReference type="InterPro" id="IPR046791">
    <property type="entry name" value="Polycystin_dom"/>
</dbReference>
<dbReference type="InterPro" id="IPR051223">
    <property type="entry name" value="Polycystin"/>
</dbReference>
<dbReference type="AlphaFoldDB" id="A0AAV8VD34"/>
<evidence type="ECO:0000256" key="10">
    <source>
        <dbReference type="ARBA" id="ARBA00023136"/>
    </source>
</evidence>
<keyword evidence="21" id="KW-1185">Reference proteome</keyword>
<evidence type="ECO:0000256" key="1">
    <source>
        <dbReference type="ARBA" id="ARBA00004138"/>
    </source>
</evidence>
<feature type="compositionally biased region" description="Basic and acidic residues" evidence="16">
    <location>
        <begin position="42"/>
        <end position="64"/>
    </location>
</feature>
<dbReference type="GO" id="GO:0050982">
    <property type="term" value="P:detection of mechanical stimulus"/>
    <property type="evidence" value="ECO:0007669"/>
    <property type="project" value="TreeGrafter"/>
</dbReference>
<feature type="transmembrane region" description="Helical" evidence="17">
    <location>
        <begin position="335"/>
        <end position="353"/>
    </location>
</feature>
<keyword evidence="4" id="KW-0813">Transport</keyword>
<evidence type="ECO:0000256" key="4">
    <source>
        <dbReference type="ARBA" id="ARBA00022448"/>
    </source>
</evidence>
<dbReference type="Proteomes" id="UP001159042">
    <property type="component" value="Unassembled WGS sequence"/>
</dbReference>
<feature type="compositionally biased region" description="Basic and acidic residues" evidence="16">
    <location>
        <begin position="20"/>
        <end position="29"/>
    </location>
</feature>
<evidence type="ECO:0000256" key="14">
    <source>
        <dbReference type="ARBA" id="ARBA00023303"/>
    </source>
</evidence>
<comment type="caution">
    <text evidence="20">The sequence shown here is derived from an EMBL/GenBank/DDBJ whole genome shotgun (WGS) entry which is preliminary data.</text>
</comment>
<evidence type="ECO:0000256" key="2">
    <source>
        <dbReference type="ARBA" id="ARBA00004651"/>
    </source>
</evidence>
<name>A0AAV8VD34_9CUCU</name>
<evidence type="ECO:0000256" key="15">
    <source>
        <dbReference type="PIRSR" id="PIRSR603915-2"/>
    </source>
</evidence>
<dbReference type="EMBL" id="JANEYG010000148">
    <property type="protein sequence ID" value="KAJ8912075.1"/>
    <property type="molecule type" value="Genomic_DNA"/>
</dbReference>
<feature type="transmembrane region" description="Helical" evidence="17">
    <location>
        <begin position="373"/>
        <end position="395"/>
    </location>
</feature>
<keyword evidence="10 17" id="KW-0472">Membrane</keyword>
<feature type="domain" description="Polycystin cation channel PKD1/PKD2" evidence="18">
    <location>
        <begin position="332"/>
        <end position="559"/>
    </location>
</feature>
<evidence type="ECO:0000313" key="21">
    <source>
        <dbReference type="Proteomes" id="UP001159042"/>
    </source>
</evidence>
<evidence type="ECO:0000256" key="17">
    <source>
        <dbReference type="SAM" id="Phobius"/>
    </source>
</evidence>
<dbReference type="GO" id="GO:0005262">
    <property type="term" value="F:calcium channel activity"/>
    <property type="evidence" value="ECO:0007669"/>
    <property type="project" value="TreeGrafter"/>
</dbReference>
<feature type="disulfide bond" evidence="15">
    <location>
        <begin position="195"/>
        <end position="208"/>
    </location>
</feature>
<evidence type="ECO:0000256" key="13">
    <source>
        <dbReference type="ARBA" id="ARBA00023273"/>
    </source>
</evidence>
<reference evidence="20 21" key="1">
    <citation type="journal article" date="2023" name="Insect Mol. Biol.">
        <title>Genome sequencing provides insights into the evolution of gene families encoding plant cell wall-degrading enzymes in longhorned beetles.</title>
        <authorList>
            <person name="Shin N.R."/>
            <person name="Okamura Y."/>
            <person name="Kirsch R."/>
            <person name="Pauchet Y."/>
        </authorList>
    </citation>
    <scope>NUCLEOTIDE SEQUENCE [LARGE SCALE GENOMIC DNA]</scope>
    <source>
        <strain evidence="20">EAD_L_NR</strain>
    </source>
</reference>
<evidence type="ECO:0000313" key="20">
    <source>
        <dbReference type="EMBL" id="KAJ8912075.1"/>
    </source>
</evidence>
<evidence type="ECO:0000256" key="7">
    <source>
        <dbReference type="ARBA" id="ARBA00022989"/>
    </source>
</evidence>
<feature type="compositionally biased region" description="Basic and acidic residues" evidence="16">
    <location>
        <begin position="1"/>
        <end position="11"/>
    </location>
</feature>
<keyword evidence="12" id="KW-0325">Glycoprotein</keyword>
<protein>
    <recommendedName>
        <fullName evidence="22">Polycystic kidney disease 2-like 1 protein</fullName>
    </recommendedName>
</protein>
<evidence type="ECO:0000256" key="9">
    <source>
        <dbReference type="ARBA" id="ARBA00023065"/>
    </source>
</evidence>
<evidence type="ECO:0000256" key="12">
    <source>
        <dbReference type="ARBA" id="ARBA00023180"/>
    </source>
</evidence>
<feature type="transmembrane region" description="Helical" evidence="17">
    <location>
        <begin position="533"/>
        <end position="552"/>
    </location>
</feature>
<accession>A0AAV8VD34</accession>
<dbReference type="PANTHER" id="PTHR10877">
    <property type="entry name" value="POLYCYSTIN FAMILY MEMBER"/>
    <property type="match status" value="1"/>
</dbReference>
<dbReference type="InterPro" id="IPR013122">
    <property type="entry name" value="PKD1_2_channel"/>
</dbReference>
<keyword evidence="5" id="KW-1003">Cell membrane</keyword>
<dbReference type="GO" id="GO:0005509">
    <property type="term" value="F:calcium ion binding"/>
    <property type="evidence" value="ECO:0007669"/>
    <property type="project" value="InterPro"/>
</dbReference>
<comment type="similarity">
    <text evidence="3">Belongs to the polycystin family.</text>
</comment>
<feature type="transmembrane region" description="Helical" evidence="17">
    <location>
        <begin position="459"/>
        <end position="483"/>
    </location>
</feature>
<feature type="region of interest" description="Disordered" evidence="16">
    <location>
        <begin position="1"/>
        <end position="67"/>
    </location>
</feature>
<keyword evidence="6 17" id="KW-0812">Transmembrane</keyword>
<gene>
    <name evidence="20" type="ORF">NQ315_000581</name>
</gene>
<proteinExistence type="inferred from homology"/>
<evidence type="ECO:0000259" key="19">
    <source>
        <dbReference type="Pfam" id="PF20519"/>
    </source>
</evidence>
<dbReference type="PANTHER" id="PTHR10877:SF183">
    <property type="entry name" value="AT14535P-RELATED"/>
    <property type="match status" value="1"/>
</dbReference>
<dbReference type="GO" id="GO:0005886">
    <property type="term" value="C:plasma membrane"/>
    <property type="evidence" value="ECO:0007669"/>
    <property type="project" value="UniProtKB-SubCell"/>
</dbReference>
<organism evidence="20 21">
    <name type="scientific">Exocentrus adspersus</name>
    <dbReference type="NCBI Taxonomy" id="1586481"/>
    <lineage>
        <taxon>Eukaryota</taxon>
        <taxon>Metazoa</taxon>
        <taxon>Ecdysozoa</taxon>
        <taxon>Arthropoda</taxon>
        <taxon>Hexapoda</taxon>
        <taxon>Insecta</taxon>
        <taxon>Pterygota</taxon>
        <taxon>Neoptera</taxon>
        <taxon>Endopterygota</taxon>
        <taxon>Coleoptera</taxon>
        <taxon>Polyphaga</taxon>
        <taxon>Cucujiformia</taxon>
        <taxon>Chrysomeloidea</taxon>
        <taxon>Cerambycidae</taxon>
        <taxon>Lamiinae</taxon>
        <taxon>Acanthocinini</taxon>
        <taxon>Exocentrus</taxon>
    </lineage>
</organism>
<dbReference type="Gene3D" id="1.10.287.70">
    <property type="match status" value="1"/>
</dbReference>
<evidence type="ECO:0000259" key="18">
    <source>
        <dbReference type="Pfam" id="PF08016"/>
    </source>
</evidence>
<keyword evidence="7 17" id="KW-1133">Transmembrane helix</keyword>
<dbReference type="GO" id="GO:0005929">
    <property type="term" value="C:cilium"/>
    <property type="evidence" value="ECO:0007669"/>
    <property type="project" value="UniProtKB-SubCell"/>
</dbReference>
<keyword evidence="11" id="KW-1015">Disulfide bond</keyword>
<keyword evidence="14" id="KW-0407">Ion channel</keyword>
<dbReference type="Pfam" id="PF08016">
    <property type="entry name" value="PKD_channel"/>
    <property type="match status" value="1"/>
</dbReference>
<dbReference type="InterPro" id="IPR003915">
    <property type="entry name" value="PKD_2"/>
</dbReference>
<dbReference type="FunFam" id="1.10.287.70:FF:000055">
    <property type="entry name" value="Polycystic kidney disease 2-like 1"/>
    <property type="match status" value="1"/>
</dbReference>
<keyword evidence="8" id="KW-0175">Coiled coil</keyword>
<feature type="compositionally biased region" description="Polar residues" evidence="16">
    <location>
        <begin position="30"/>
        <end position="39"/>
    </location>
</feature>
<comment type="subcellular location">
    <subcellularLocation>
        <location evidence="2">Cell membrane</location>
        <topology evidence="2">Multi-pass membrane protein</topology>
    </subcellularLocation>
    <subcellularLocation>
        <location evidence="1">Cell projection</location>
        <location evidence="1">Cilium</location>
    </subcellularLocation>
</comment>
<evidence type="ECO:0000256" key="5">
    <source>
        <dbReference type="ARBA" id="ARBA00022475"/>
    </source>
</evidence>
<sequence>MESEKDKKNQKNTDTLTDLQQKKNEETDARSNAQSTEENIVSDEHDKSEVDEESKKTTKQDKPKKGTTTATLSLTSFIAMRWEPTILIFLLLDALNIGNSSWFYLTKALTQQFVEREFETLNGVNINYNSIRTAADFWFYVENHLIGSFFWESVYGYDENDSDAKIDEDAMNILYENQVLGVPRIRQVKVKNDSCVVHDYFRRLFVNCYDQYSSDKEDTNTFGPGDSTAWIHSDESATKQLSYHGKITTYGGGGFYADLLKSKNETKTMFQDLKENLWITRGTRAVFVDFTTFNPNINIFGICKLVLEFPSSGGVLPSVEFRSVYLKQLGTAQDWFLMICENSIYVFATIFLMRSLREIVYFKLKYFKLFWSYINLVIIGCCVTNGVFTILNISNDPATIDAYKKNPDKYGNFEYFGYLHILQNDIFAVNLFFTYIKIFEYLNFNRTMGQLNNTLKKKLPHFFSAFLTLWDFRLCFFIIFFAFAELGYLIFGSQVESFSSFAVAMFTLLRTILGDFDYPEIERANRILAPTFFLSYIFLVFFVLLNMFLAIINDTYADVKTEIAIAPDEMQMTEYLQRGFFNTLRKLGCTRVEKSELKREVNVTIRHIREALKKYGKYNIDPIAEVDHDDMEKLLAELEAILSDVARKEGGLDDYVHVNDFVSQQNRLEQIDKTISMLVTQVKTLLLKLEKMESVKKVKN</sequence>
<evidence type="ECO:0008006" key="22">
    <source>
        <dbReference type="Google" id="ProtNLM"/>
    </source>
</evidence>
<keyword evidence="13" id="KW-0966">Cell projection</keyword>
<evidence type="ECO:0000256" key="11">
    <source>
        <dbReference type="ARBA" id="ARBA00023157"/>
    </source>
</evidence>
<evidence type="ECO:0000256" key="6">
    <source>
        <dbReference type="ARBA" id="ARBA00022692"/>
    </source>
</evidence>
<feature type="transmembrane region" description="Helical" evidence="17">
    <location>
        <begin position="415"/>
        <end position="438"/>
    </location>
</feature>
<evidence type="ECO:0000256" key="8">
    <source>
        <dbReference type="ARBA" id="ARBA00023054"/>
    </source>
</evidence>
<dbReference type="Pfam" id="PF20519">
    <property type="entry name" value="Polycystin_dom"/>
    <property type="match status" value="1"/>
</dbReference>